<evidence type="ECO:0000256" key="10">
    <source>
        <dbReference type="ARBA" id="ARBA00023136"/>
    </source>
</evidence>
<evidence type="ECO:0000259" key="13">
    <source>
        <dbReference type="SMART" id="SM01049"/>
    </source>
</evidence>
<dbReference type="InterPro" id="IPR050398">
    <property type="entry name" value="HssS/ArlS-like"/>
</dbReference>
<organism evidence="14 15">
    <name type="scientific">Desulfobacula toluolica (strain DSM 7467 / Tol2)</name>
    <dbReference type="NCBI Taxonomy" id="651182"/>
    <lineage>
        <taxon>Bacteria</taxon>
        <taxon>Pseudomonadati</taxon>
        <taxon>Thermodesulfobacteriota</taxon>
        <taxon>Desulfobacteria</taxon>
        <taxon>Desulfobacterales</taxon>
        <taxon>Desulfobacteraceae</taxon>
        <taxon>Desulfobacula</taxon>
    </lineage>
</organism>
<keyword evidence="4" id="KW-1003">Cell membrane</keyword>
<dbReference type="CDD" id="cd18774">
    <property type="entry name" value="PDC2_HK_sensor"/>
    <property type="match status" value="1"/>
</dbReference>
<evidence type="ECO:0000256" key="3">
    <source>
        <dbReference type="ARBA" id="ARBA00012438"/>
    </source>
</evidence>
<evidence type="ECO:0000256" key="12">
    <source>
        <dbReference type="SAM" id="Phobius"/>
    </source>
</evidence>
<dbReference type="InterPro" id="IPR033480">
    <property type="entry name" value="sCache_2"/>
</dbReference>
<comment type="subcellular location">
    <subcellularLocation>
        <location evidence="2">Cell membrane</location>
        <topology evidence="2">Multi-pass membrane protein</topology>
    </subcellularLocation>
</comment>
<gene>
    <name evidence="14" type="ordered locus">TOL2_C09710</name>
</gene>
<dbReference type="AlphaFoldDB" id="K0NDY2"/>
<dbReference type="PANTHER" id="PTHR45528">
    <property type="entry name" value="SENSOR HISTIDINE KINASE CPXA"/>
    <property type="match status" value="1"/>
</dbReference>
<keyword evidence="5" id="KW-0597">Phosphoprotein</keyword>
<feature type="coiled-coil region" evidence="11">
    <location>
        <begin position="449"/>
        <end position="487"/>
    </location>
</feature>
<keyword evidence="15" id="KW-1185">Reference proteome</keyword>
<evidence type="ECO:0000256" key="1">
    <source>
        <dbReference type="ARBA" id="ARBA00000085"/>
    </source>
</evidence>
<evidence type="ECO:0000313" key="15">
    <source>
        <dbReference type="Proteomes" id="UP000007347"/>
    </source>
</evidence>
<dbReference type="EMBL" id="FO203503">
    <property type="protein sequence ID" value="CCK79136.1"/>
    <property type="molecule type" value="Genomic_DNA"/>
</dbReference>
<dbReference type="SMART" id="SM01049">
    <property type="entry name" value="Cache_2"/>
    <property type="match status" value="1"/>
</dbReference>
<dbReference type="STRING" id="651182.TOL2_C09710"/>
<dbReference type="PANTHER" id="PTHR45528:SF10">
    <property type="entry name" value="METHYL-ACCEPTING CHEMOTAXIS PROTEIN"/>
    <property type="match status" value="1"/>
</dbReference>
<dbReference type="Gene3D" id="3.30.450.20">
    <property type="entry name" value="PAS domain"/>
    <property type="match status" value="2"/>
</dbReference>
<keyword evidence="10 12" id="KW-0472">Membrane</keyword>
<dbReference type="Gene3D" id="6.10.340.10">
    <property type="match status" value="1"/>
</dbReference>
<protein>
    <recommendedName>
        <fullName evidence="3">histidine kinase</fullName>
        <ecNumber evidence="3">2.7.13.3</ecNumber>
    </recommendedName>
</protein>
<dbReference type="HOGENOM" id="CLU_487228_0_0_7"/>
<dbReference type="EC" id="2.7.13.3" evidence="3"/>
<dbReference type="Proteomes" id="UP000007347">
    <property type="component" value="Chromosome"/>
</dbReference>
<keyword evidence="9 12" id="KW-1133">Transmembrane helix</keyword>
<keyword evidence="7 12" id="KW-0812">Transmembrane</keyword>
<evidence type="ECO:0000256" key="4">
    <source>
        <dbReference type="ARBA" id="ARBA00022475"/>
    </source>
</evidence>
<evidence type="ECO:0000313" key="14">
    <source>
        <dbReference type="EMBL" id="CCK79136.1"/>
    </source>
</evidence>
<proteinExistence type="predicted"/>
<evidence type="ECO:0000256" key="11">
    <source>
        <dbReference type="SAM" id="Coils"/>
    </source>
</evidence>
<dbReference type="GO" id="GO:0005886">
    <property type="term" value="C:plasma membrane"/>
    <property type="evidence" value="ECO:0007669"/>
    <property type="project" value="UniProtKB-SubCell"/>
</dbReference>
<keyword evidence="11" id="KW-0175">Coiled coil</keyword>
<feature type="transmembrane region" description="Helical" evidence="12">
    <location>
        <begin position="346"/>
        <end position="367"/>
    </location>
</feature>
<dbReference type="Pfam" id="PF08269">
    <property type="entry name" value="dCache_2"/>
    <property type="match status" value="1"/>
</dbReference>
<dbReference type="KEGG" id="dto:TOL2_C09710"/>
<name>K0NDY2_DESTT</name>
<accession>K0NDY2</accession>
<evidence type="ECO:0000256" key="2">
    <source>
        <dbReference type="ARBA" id="ARBA00004651"/>
    </source>
</evidence>
<evidence type="ECO:0000256" key="5">
    <source>
        <dbReference type="ARBA" id="ARBA00022553"/>
    </source>
</evidence>
<evidence type="ECO:0000256" key="6">
    <source>
        <dbReference type="ARBA" id="ARBA00022679"/>
    </source>
</evidence>
<reference evidence="14 15" key="1">
    <citation type="journal article" date="2013" name="Environ. Microbiol.">
        <title>Complete genome, catabolic sub-proteomes and key-metabolites of Desulfobacula toluolica Tol2, a marine, aromatic compound-degrading, sulfate-reducing bacterium.</title>
        <authorList>
            <person name="Wohlbrand L."/>
            <person name="Jacob J.H."/>
            <person name="Kube M."/>
            <person name="Mussmann M."/>
            <person name="Jarling R."/>
            <person name="Beck A."/>
            <person name="Amann R."/>
            <person name="Wilkes H."/>
            <person name="Reinhardt R."/>
            <person name="Rabus R."/>
        </authorList>
    </citation>
    <scope>NUCLEOTIDE SEQUENCE [LARGE SCALE GENOMIC DNA]</scope>
    <source>
        <strain evidence="15">DSM 7467 / Tol2</strain>
    </source>
</reference>
<feature type="transmembrane region" description="Helical" evidence="12">
    <location>
        <begin position="21"/>
        <end position="40"/>
    </location>
</feature>
<evidence type="ECO:0000256" key="9">
    <source>
        <dbReference type="ARBA" id="ARBA00022989"/>
    </source>
</evidence>
<evidence type="ECO:0000256" key="7">
    <source>
        <dbReference type="ARBA" id="ARBA00022692"/>
    </source>
</evidence>
<dbReference type="InterPro" id="IPR004010">
    <property type="entry name" value="Double_Cache_2"/>
</dbReference>
<keyword evidence="8" id="KW-0418">Kinase</keyword>
<keyword evidence="6 14" id="KW-0808">Transferase</keyword>
<feature type="domain" description="Single Cache" evidence="13">
    <location>
        <begin position="87"/>
        <end position="172"/>
    </location>
</feature>
<comment type="catalytic activity">
    <reaction evidence="1">
        <text>ATP + protein L-histidine = ADP + protein N-phospho-L-histidine.</text>
        <dbReference type="EC" id="2.7.13.3"/>
    </reaction>
</comment>
<dbReference type="GO" id="GO:0000155">
    <property type="term" value="F:phosphorelay sensor kinase activity"/>
    <property type="evidence" value="ECO:0007669"/>
    <property type="project" value="TreeGrafter"/>
</dbReference>
<sequence length="559" mass="64829">MHSMNLSILKKKTRLRTIRSKILTLIIGLMVFTSMVFTFITTKNYQRELTAHYHKLSKETLSSTIRIIDSEYNDLLSYEINSIKTQRSLMENTGKNLLLMINSFYDLHKTGFLTELTAKELCLKNIEEYRYKKNNYFFVYDLNLTGLSHPSKEMVGKNWSGFEDLKKRDALQLVRENLKTEKKNFTVFMWPRLEDMKPVKQIGFFMYYPQWKWIIGTALEMGYIEKISCAKEKLILSKLNKILGQVSLSNVGGIIIFNSHGKVILHTSNLKDIDLKLSGMTLNPSIQNYLKKSTGNFSQPVEYPYPNKNQKQMTQSAFVDYFKSMDWYVAAFVDNQTLKKPGSAIAARHSAIILMFSMIGIAFAVFISKKIASPLADLTQYAKNLANSNFKLHDDPLLKSIRANDRNDEIKQLADAFAFMEFELKKNLLDLKNYQQNLEHLIEIRTKALSDTNKDLTKEIQERKRLEEKHNKLIKELQKALDNVKMLSGLLPICSNCNKIRNDKGDWNELEDYIESHSDVLFTHGLCQTCADKLYGHNAWYIKSKNKKLRNQNPPHQTP</sequence>
<evidence type="ECO:0000256" key="8">
    <source>
        <dbReference type="ARBA" id="ARBA00022777"/>
    </source>
</evidence>